<evidence type="ECO:0000256" key="4">
    <source>
        <dbReference type="ARBA" id="ARBA00023136"/>
    </source>
</evidence>
<dbReference type="InterPro" id="IPR019424">
    <property type="entry name" value="7TM_GPCR_Srsx"/>
</dbReference>
<dbReference type="EMBL" id="CAJFCV020000001">
    <property type="protein sequence ID" value="CAG9080368.1"/>
    <property type="molecule type" value="Genomic_DNA"/>
</dbReference>
<dbReference type="EMBL" id="CAJFDI010000001">
    <property type="protein sequence ID" value="CAD5208137.1"/>
    <property type="molecule type" value="Genomic_DNA"/>
</dbReference>
<feature type="transmembrane region" description="Helical" evidence="5">
    <location>
        <begin position="204"/>
        <end position="225"/>
    </location>
</feature>
<feature type="domain" description="G-protein coupled receptors family 1 profile" evidence="6">
    <location>
        <begin position="22"/>
        <end position="187"/>
    </location>
</feature>
<dbReference type="Proteomes" id="UP000582659">
    <property type="component" value="Unassembled WGS sequence"/>
</dbReference>
<dbReference type="PANTHER" id="PTHR23360">
    <property type="entry name" value="G-PROTEIN COUPLED RECEPTORS FAMILY 1 PROFILE DOMAIN-CONTAINING PROTEIN-RELATED"/>
    <property type="match status" value="1"/>
</dbReference>
<feature type="transmembrane region" description="Helical" evidence="5">
    <location>
        <begin position="460"/>
        <end position="483"/>
    </location>
</feature>
<evidence type="ECO:0000256" key="3">
    <source>
        <dbReference type="ARBA" id="ARBA00022989"/>
    </source>
</evidence>
<keyword evidence="8" id="KW-1185">Reference proteome</keyword>
<dbReference type="GO" id="GO:0004930">
    <property type="term" value="F:G protein-coupled receptor activity"/>
    <property type="evidence" value="ECO:0007669"/>
    <property type="project" value="InterPro"/>
</dbReference>
<dbReference type="PROSITE" id="PS50262">
    <property type="entry name" value="G_PROTEIN_RECEP_F1_2"/>
    <property type="match status" value="2"/>
</dbReference>
<dbReference type="Proteomes" id="UP000659654">
    <property type="component" value="Unassembled WGS sequence"/>
</dbReference>
<dbReference type="GO" id="GO:0016020">
    <property type="term" value="C:membrane"/>
    <property type="evidence" value="ECO:0007669"/>
    <property type="project" value="UniProtKB-SubCell"/>
</dbReference>
<dbReference type="PANTHER" id="PTHR23360:SF16">
    <property type="entry name" value="G-PROTEIN COUPLED RECEPTORS FAMILY 1 PROFILE DOMAIN-CONTAINING PROTEIN"/>
    <property type="match status" value="1"/>
</dbReference>
<feature type="transmembrane region" description="Helical" evidence="5">
    <location>
        <begin position="265"/>
        <end position="288"/>
    </location>
</feature>
<dbReference type="InterPro" id="IPR047130">
    <property type="entry name" value="7TM_GPCR_Srsx_nematod"/>
</dbReference>
<dbReference type="AlphaFoldDB" id="A0A7I8XFP6"/>
<proteinExistence type="predicted"/>
<comment type="caution">
    <text evidence="7">The sequence shown here is derived from an EMBL/GenBank/DDBJ whole genome shotgun (WGS) entry which is preliminary data.</text>
</comment>
<evidence type="ECO:0000313" key="7">
    <source>
        <dbReference type="EMBL" id="CAD5208137.1"/>
    </source>
</evidence>
<protein>
    <submittedName>
        <fullName evidence="7">(pine wood nematode) hypothetical protein</fullName>
    </submittedName>
</protein>
<organism evidence="7 8">
    <name type="scientific">Bursaphelenchus xylophilus</name>
    <name type="common">Pinewood nematode worm</name>
    <name type="synonym">Aphelenchoides xylophilus</name>
    <dbReference type="NCBI Taxonomy" id="6326"/>
    <lineage>
        <taxon>Eukaryota</taxon>
        <taxon>Metazoa</taxon>
        <taxon>Ecdysozoa</taxon>
        <taxon>Nematoda</taxon>
        <taxon>Chromadorea</taxon>
        <taxon>Rhabditida</taxon>
        <taxon>Tylenchina</taxon>
        <taxon>Tylenchomorpha</taxon>
        <taxon>Aphelenchoidea</taxon>
        <taxon>Aphelenchoididae</taxon>
        <taxon>Bursaphelenchus</taxon>
    </lineage>
</organism>
<keyword evidence="4 5" id="KW-0472">Membrane</keyword>
<feature type="transmembrane region" description="Helical" evidence="5">
    <location>
        <begin position="308"/>
        <end position="325"/>
    </location>
</feature>
<reference evidence="7" key="1">
    <citation type="submission" date="2020-09" db="EMBL/GenBank/DDBJ databases">
        <authorList>
            <person name="Kikuchi T."/>
        </authorList>
    </citation>
    <scope>NUCLEOTIDE SEQUENCE</scope>
    <source>
        <strain evidence="7">Ka4C1</strain>
    </source>
</reference>
<feature type="transmembrane region" description="Helical" evidence="5">
    <location>
        <begin position="6"/>
        <end position="30"/>
    </location>
</feature>
<dbReference type="InterPro" id="IPR000276">
    <property type="entry name" value="GPCR_Rhodpsn"/>
</dbReference>
<accession>A0A7I8XFP6</accession>
<feature type="transmembrane region" description="Helical" evidence="5">
    <location>
        <begin position="345"/>
        <end position="368"/>
    </location>
</feature>
<dbReference type="SUPFAM" id="SSF81321">
    <property type="entry name" value="Family A G protein-coupled receptor-like"/>
    <property type="match status" value="2"/>
</dbReference>
<feature type="transmembrane region" description="Helical" evidence="5">
    <location>
        <begin position="237"/>
        <end position="258"/>
    </location>
</feature>
<dbReference type="SMART" id="SM01381">
    <property type="entry name" value="7TM_GPCR_Srsx"/>
    <property type="match status" value="2"/>
</dbReference>
<evidence type="ECO:0000256" key="5">
    <source>
        <dbReference type="SAM" id="Phobius"/>
    </source>
</evidence>
<evidence type="ECO:0000259" key="6">
    <source>
        <dbReference type="PROSITE" id="PS50262"/>
    </source>
</evidence>
<keyword evidence="2 5" id="KW-0812">Transmembrane</keyword>
<evidence type="ECO:0000256" key="1">
    <source>
        <dbReference type="ARBA" id="ARBA00004370"/>
    </source>
</evidence>
<evidence type="ECO:0000256" key="2">
    <source>
        <dbReference type="ARBA" id="ARBA00022692"/>
    </source>
</evidence>
<evidence type="ECO:0000313" key="8">
    <source>
        <dbReference type="Proteomes" id="UP000659654"/>
    </source>
</evidence>
<name>A0A7I8XFP6_BURXY</name>
<dbReference type="Gene3D" id="1.20.1070.10">
    <property type="entry name" value="Rhodopsin 7-helix transmembrane proteins"/>
    <property type="match status" value="2"/>
</dbReference>
<feature type="transmembrane region" description="Helical" evidence="5">
    <location>
        <begin position="431"/>
        <end position="454"/>
    </location>
</feature>
<keyword evidence="3 5" id="KW-1133">Transmembrane helix</keyword>
<feature type="transmembrane region" description="Helical" evidence="5">
    <location>
        <begin position="120"/>
        <end position="143"/>
    </location>
</feature>
<feature type="transmembrane region" description="Helical" evidence="5">
    <location>
        <begin position="42"/>
        <end position="66"/>
    </location>
</feature>
<feature type="transmembrane region" description="Helical" evidence="5">
    <location>
        <begin position="78"/>
        <end position="100"/>
    </location>
</feature>
<gene>
    <name evidence="7" type="ORF">BXYJ_LOCUS373</name>
</gene>
<dbReference type="Pfam" id="PF10320">
    <property type="entry name" value="7TM_GPCR_Srsx"/>
    <property type="match status" value="2"/>
</dbReference>
<comment type="subcellular location">
    <subcellularLocation>
        <location evidence="1">Membrane</location>
    </subcellularLocation>
</comment>
<dbReference type="InterPro" id="IPR017452">
    <property type="entry name" value="GPCR_Rhodpsn_7TM"/>
</dbReference>
<feature type="transmembrane region" description="Helical" evidence="5">
    <location>
        <begin position="388"/>
        <end position="410"/>
    </location>
</feature>
<sequence length="484" mass="53268">MGFSDGYMNVLYVAIAGFGIFGNANIIWVSIRKPSLRGNCHIFIAVTALGDIFHQSAHFISAYYKFKFGGSVAQIQCFYSMCVPLYGALLTPCMLLFISLDRLICILKPLAYSSIGGRKYMFVILALVFIFPLPTSIVGYISVQNYLYDDVPCLIINGYVDEGTTLFLGLSSLLNVLTVLPYAIIRIRAGDKKFAQNRQILKSVAIVSIVMCAACVITNLNGTIWKLFVERIPEMATLLPGLAVNLSIAMNYPIYFFVNGLRGTCNIFVAFAAAGDILHQTSQITSAYYKFVQDGNVTQIDCFRSMCVPLYGALFTPCMLLFVSFDRLLCVSKPLAYSSIANRKYMFSIIAAALLLPLPVSIYGYLSAQRSPDSTVTCLPVNGYADDAITIFLASSSATNIVTLLPYGILWMRVKVKKFDRSRQTLKSLTIVSVVMSGSYLFTNLSGTGWSLLFDKIPDIATSAAGLVINLCISMNYPIFFIAK</sequence>
<dbReference type="OrthoDB" id="10015560at2759"/>
<feature type="transmembrane region" description="Helical" evidence="5">
    <location>
        <begin position="163"/>
        <end position="184"/>
    </location>
</feature>
<feature type="domain" description="G-protein coupled receptors family 1 profile" evidence="6">
    <location>
        <begin position="241"/>
        <end position="410"/>
    </location>
</feature>